<evidence type="ECO:0000256" key="3">
    <source>
        <dbReference type="ARBA" id="ARBA00012328"/>
    </source>
</evidence>
<reference evidence="15 16" key="1">
    <citation type="submission" date="2020-03" db="EMBL/GenBank/DDBJ databases">
        <title>Genomic Encyclopedia of Type Strains, Phase IV (KMG-IV): sequencing the most valuable type-strain genomes for metagenomic binning, comparative biology and taxonomic classification.</title>
        <authorList>
            <person name="Goeker M."/>
        </authorList>
    </citation>
    <scope>NUCLEOTIDE SEQUENCE [LARGE SCALE GENOMIC DNA]</scope>
    <source>
        <strain evidence="15 16">DSM 21299</strain>
    </source>
</reference>
<dbReference type="CDD" id="cd18084">
    <property type="entry name" value="RsmE-like"/>
    <property type="match status" value="1"/>
</dbReference>
<proteinExistence type="inferred from homology"/>
<dbReference type="NCBIfam" id="NF008696">
    <property type="entry name" value="PRK11713.3-5"/>
    <property type="match status" value="1"/>
</dbReference>
<sequence>MTATPAWPPQSAPRLHVETQLGEGVAVPVDGNPAHYLISVMRMKPDDIVLLFDGRSGEWAARVRDMRKRDLVLECVQQTRPLDDVPDFWLCCAPIKKGRIDLIAEKACELGVARLQPVLTRRAVVDKLNLDRLHAHLVEAAEQCGRTALPELSALIKLDALLRDWPQERWLFFADESGGQPLATSLAAHPGPAAFLIGPEGGFDPAERDAIRALPKAVPVSLGPRILRAETAAIAATSAWMTINGDWGERDRPAITAWLRAPFQGI</sequence>
<dbReference type="EMBL" id="JAASQR010000001">
    <property type="protein sequence ID" value="NIJ15877.1"/>
    <property type="molecule type" value="Genomic_DNA"/>
</dbReference>
<dbReference type="EC" id="2.1.1.193" evidence="3 12"/>
<dbReference type="InterPro" id="IPR046887">
    <property type="entry name" value="RsmE_PUA-like"/>
</dbReference>
<dbReference type="AlphaFoldDB" id="A0A846M129"/>
<evidence type="ECO:0000259" key="14">
    <source>
        <dbReference type="Pfam" id="PF20260"/>
    </source>
</evidence>
<dbReference type="Pfam" id="PF20260">
    <property type="entry name" value="PUA_4"/>
    <property type="match status" value="1"/>
</dbReference>
<dbReference type="NCBIfam" id="TIGR00046">
    <property type="entry name" value="RsmE family RNA methyltransferase"/>
    <property type="match status" value="1"/>
</dbReference>
<evidence type="ECO:0000256" key="9">
    <source>
        <dbReference type="ARBA" id="ARBA00022691"/>
    </source>
</evidence>
<keyword evidence="16" id="KW-1185">Reference proteome</keyword>
<dbReference type="InterPro" id="IPR015947">
    <property type="entry name" value="PUA-like_sf"/>
</dbReference>
<comment type="function">
    <text evidence="10 12">Specifically methylates the N3 position of the uracil ring of uridine 1498 (m3U1498) in 16S rRNA. Acts on the fully assembled 30S ribosomal subunit.</text>
</comment>
<dbReference type="Pfam" id="PF04452">
    <property type="entry name" value="Methyltrans_RNA"/>
    <property type="match status" value="1"/>
</dbReference>
<dbReference type="GO" id="GO:0070042">
    <property type="term" value="F:rRNA (uridine-N3-)-methyltransferase activity"/>
    <property type="evidence" value="ECO:0007669"/>
    <property type="project" value="TreeGrafter"/>
</dbReference>
<dbReference type="GO" id="GO:0070475">
    <property type="term" value="P:rRNA base methylation"/>
    <property type="evidence" value="ECO:0007669"/>
    <property type="project" value="TreeGrafter"/>
</dbReference>
<evidence type="ECO:0000256" key="1">
    <source>
        <dbReference type="ARBA" id="ARBA00004496"/>
    </source>
</evidence>
<dbReference type="InterPro" id="IPR029026">
    <property type="entry name" value="tRNA_m1G_MTases_N"/>
</dbReference>
<gene>
    <name evidence="15" type="ORF">FHS54_000826</name>
</gene>
<dbReference type="InterPro" id="IPR006700">
    <property type="entry name" value="RsmE"/>
</dbReference>
<evidence type="ECO:0000256" key="4">
    <source>
        <dbReference type="ARBA" id="ARBA00013673"/>
    </source>
</evidence>
<comment type="catalytic activity">
    <reaction evidence="11 12">
        <text>uridine(1498) in 16S rRNA + S-adenosyl-L-methionine = N(3)-methyluridine(1498) in 16S rRNA + S-adenosyl-L-homocysteine + H(+)</text>
        <dbReference type="Rhea" id="RHEA:42920"/>
        <dbReference type="Rhea" id="RHEA-COMP:10283"/>
        <dbReference type="Rhea" id="RHEA-COMP:10284"/>
        <dbReference type="ChEBI" id="CHEBI:15378"/>
        <dbReference type="ChEBI" id="CHEBI:57856"/>
        <dbReference type="ChEBI" id="CHEBI:59789"/>
        <dbReference type="ChEBI" id="CHEBI:65315"/>
        <dbReference type="ChEBI" id="CHEBI:74502"/>
        <dbReference type="EC" id="2.1.1.193"/>
    </reaction>
</comment>
<accession>A0A846M129</accession>
<dbReference type="SUPFAM" id="SSF75217">
    <property type="entry name" value="alpha/beta knot"/>
    <property type="match status" value="1"/>
</dbReference>
<keyword evidence="7 12" id="KW-0489">Methyltransferase</keyword>
<dbReference type="RefSeq" id="WP_167302485.1">
    <property type="nucleotide sequence ID" value="NZ_JAASQR010000001.1"/>
</dbReference>
<feature type="domain" description="Ribosomal RNA small subunit methyltransferase E methyltransferase" evidence="13">
    <location>
        <begin position="87"/>
        <end position="240"/>
    </location>
</feature>
<keyword evidence="6 12" id="KW-0698">rRNA processing</keyword>
<evidence type="ECO:0000256" key="12">
    <source>
        <dbReference type="PIRNR" id="PIRNR015601"/>
    </source>
</evidence>
<evidence type="ECO:0000313" key="15">
    <source>
        <dbReference type="EMBL" id="NIJ15877.1"/>
    </source>
</evidence>
<dbReference type="Gene3D" id="3.40.1280.10">
    <property type="match status" value="1"/>
</dbReference>
<evidence type="ECO:0000256" key="10">
    <source>
        <dbReference type="ARBA" id="ARBA00025699"/>
    </source>
</evidence>
<evidence type="ECO:0000259" key="13">
    <source>
        <dbReference type="Pfam" id="PF04452"/>
    </source>
</evidence>
<keyword evidence="8 12" id="KW-0808">Transferase</keyword>
<dbReference type="PANTHER" id="PTHR30027:SF3">
    <property type="entry name" value="16S RRNA (URACIL(1498)-N(3))-METHYLTRANSFERASE"/>
    <property type="match status" value="1"/>
</dbReference>
<dbReference type="PANTHER" id="PTHR30027">
    <property type="entry name" value="RIBOSOMAL RNA SMALL SUBUNIT METHYLTRANSFERASE E"/>
    <property type="match status" value="1"/>
</dbReference>
<name>A0A846M129_9SPHN</name>
<dbReference type="InterPro" id="IPR029028">
    <property type="entry name" value="Alpha/beta_knot_MTases"/>
</dbReference>
<comment type="subcellular location">
    <subcellularLocation>
        <location evidence="1 12">Cytoplasm</location>
    </subcellularLocation>
</comment>
<evidence type="ECO:0000256" key="6">
    <source>
        <dbReference type="ARBA" id="ARBA00022552"/>
    </source>
</evidence>
<dbReference type="Proteomes" id="UP000576821">
    <property type="component" value="Unassembled WGS sequence"/>
</dbReference>
<dbReference type="SUPFAM" id="SSF88697">
    <property type="entry name" value="PUA domain-like"/>
    <property type="match status" value="1"/>
</dbReference>
<feature type="domain" description="Ribosomal RNA small subunit methyltransferase E PUA-like" evidence="14">
    <location>
        <begin position="30"/>
        <end position="73"/>
    </location>
</feature>
<evidence type="ECO:0000256" key="7">
    <source>
        <dbReference type="ARBA" id="ARBA00022603"/>
    </source>
</evidence>
<dbReference type="InterPro" id="IPR046886">
    <property type="entry name" value="RsmE_MTase_dom"/>
</dbReference>
<evidence type="ECO:0000256" key="5">
    <source>
        <dbReference type="ARBA" id="ARBA00022490"/>
    </source>
</evidence>
<dbReference type="PIRSF" id="PIRSF015601">
    <property type="entry name" value="MTase_slr0722"/>
    <property type="match status" value="1"/>
</dbReference>
<keyword evidence="9 12" id="KW-0949">S-adenosyl-L-methionine</keyword>
<evidence type="ECO:0000256" key="8">
    <source>
        <dbReference type="ARBA" id="ARBA00022679"/>
    </source>
</evidence>
<comment type="similarity">
    <text evidence="2 12">Belongs to the RNA methyltransferase RsmE family.</text>
</comment>
<comment type="caution">
    <text evidence="15">The sequence shown here is derived from an EMBL/GenBank/DDBJ whole genome shotgun (WGS) entry which is preliminary data.</text>
</comment>
<protein>
    <recommendedName>
        <fullName evidence="4 12">Ribosomal RNA small subunit methyltransferase E</fullName>
        <ecNumber evidence="3 12">2.1.1.193</ecNumber>
    </recommendedName>
</protein>
<evidence type="ECO:0000256" key="11">
    <source>
        <dbReference type="ARBA" id="ARBA00047944"/>
    </source>
</evidence>
<dbReference type="Gene3D" id="2.40.240.20">
    <property type="entry name" value="Hypothetical PUA domain-like, domain 1"/>
    <property type="match status" value="1"/>
</dbReference>
<dbReference type="GO" id="GO:0005737">
    <property type="term" value="C:cytoplasm"/>
    <property type="evidence" value="ECO:0007669"/>
    <property type="project" value="UniProtKB-SubCell"/>
</dbReference>
<keyword evidence="5 12" id="KW-0963">Cytoplasm</keyword>
<evidence type="ECO:0000313" key="16">
    <source>
        <dbReference type="Proteomes" id="UP000576821"/>
    </source>
</evidence>
<evidence type="ECO:0000256" key="2">
    <source>
        <dbReference type="ARBA" id="ARBA00005528"/>
    </source>
</evidence>
<organism evidence="15 16">
    <name type="scientific">Sphingobium vermicomposti</name>
    <dbReference type="NCBI Taxonomy" id="529005"/>
    <lineage>
        <taxon>Bacteria</taxon>
        <taxon>Pseudomonadati</taxon>
        <taxon>Pseudomonadota</taxon>
        <taxon>Alphaproteobacteria</taxon>
        <taxon>Sphingomonadales</taxon>
        <taxon>Sphingomonadaceae</taxon>
        <taxon>Sphingobium</taxon>
    </lineage>
</organism>